<feature type="region of interest" description="Disordered" evidence="11">
    <location>
        <begin position="333"/>
        <end position="361"/>
    </location>
</feature>
<dbReference type="OrthoDB" id="6220440at2759"/>
<sequence>MKLSFILRCKVCGKAFSQKSNLGQHMKVHGAGDQTKYQCEFCQFSSKWKTSLQVHLRTHTGERPFKCKLCDRTFSQSTHCNSHMREAHEGIRSYKCPHCQKQFKRLEHLMKHKEYHSTKSYPCKHCNITFHSIWSLKKHRKKCTRCFLLCSLCNQQCIDRQALAFHYAQHCSIHQAHCTICVKYRTSQLTDAAESAKRCNKMCGFCSKAFASPYLRLVHESFGHRGNENIKVCDGCFFKTKSETSLQKHYRLFHGTNKNLKRLHCVFCTRYFRSKTIRLVHTTRVHKFEYAKTCKERWARHMIYKLAGKDLASQILNGQYLPTSRKTETIMKLTTSSGRRGGRRDIKDPQSPVDNRPKDTIVIEPVPQKQRRKQAAPQKISKVDASDKMQLIKLNGGKNETPSPFRFIVGSNAITQSVFIPQTLSALGLQPIANNSGVIPVPTINVKSEPETDESSLNVSLDSLEAEMVKTEDTGELIQVLPERIL</sequence>
<keyword evidence="4 10" id="KW-0863">Zinc-finger</keyword>
<keyword evidence="2" id="KW-0479">Metal-binding</keyword>
<keyword evidence="7" id="KW-0238">DNA-binding</keyword>
<evidence type="ECO:0000256" key="7">
    <source>
        <dbReference type="ARBA" id="ARBA00023125"/>
    </source>
</evidence>
<feature type="domain" description="C2H2-type" evidence="12">
    <location>
        <begin position="37"/>
        <end position="64"/>
    </location>
</feature>
<dbReference type="FunFam" id="3.30.160.60:FF:001049">
    <property type="entry name" value="zinc finger protein 319"/>
    <property type="match status" value="1"/>
</dbReference>
<comment type="caution">
    <text evidence="13">The sequence shown here is derived from an EMBL/GenBank/DDBJ whole genome shotgun (WGS) entry which is preliminary data.</text>
</comment>
<protein>
    <submittedName>
        <fullName evidence="13">DgyrCDS3825</fullName>
    </submittedName>
</protein>
<feature type="domain" description="C2H2-type" evidence="12">
    <location>
        <begin position="7"/>
        <end position="34"/>
    </location>
</feature>
<dbReference type="InterPro" id="IPR013087">
    <property type="entry name" value="Znf_C2H2_type"/>
</dbReference>
<proteinExistence type="predicted"/>
<keyword evidence="5" id="KW-0862">Zinc</keyword>
<keyword evidence="3" id="KW-0677">Repeat</keyword>
<evidence type="ECO:0000256" key="8">
    <source>
        <dbReference type="ARBA" id="ARBA00023163"/>
    </source>
</evidence>
<keyword evidence="8" id="KW-0804">Transcription</keyword>
<evidence type="ECO:0000256" key="2">
    <source>
        <dbReference type="ARBA" id="ARBA00022723"/>
    </source>
</evidence>
<evidence type="ECO:0000256" key="11">
    <source>
        <dbReference type="SAM" id="MobiDB-lite"/>
    </source>
</evidence>
<dbReference type="SMART" id="SM00355">
    <property type="entry name" value="ZnF_C2H2"/>
    <property type="match status" value="9"/>
</dbReference>
<keyword evidence="9" id="KW-0539">Nucleus</keyword>
<evidence type="ECO:0000256" key="5">
    <source>
        <dbReference type="ARBA" id="ARBA00022833"/>
    </source>
</evidence>
<evidence type="ECO:0000313" key="14">
    <source>
        <dbReference type="Proteomes" id="UP000549394"/>
    </source>
</evidence>
<keyword evidence="6" id="KW-0805">Transcription regulation</keyword>
<dbReference type="GO" id="GO:0003677">
    <property type="term" value="F:DNA binding"/>
    <property type="evidence" value="ECO:0007669"/>
    <property type="project" value="UniProtKB-KW"/>
</dbReference>
<dbReference type="Pfam" id="PF00096">
    <property type="entry name" value="zf-C2H2"/>
    <property type="match status" value="2"/>
</dbReference>
<evidence type="ECO:0000259" key="12">
    <source>
        <dbReference type="PROSITE" id="PS50157"/>
    </source>
</evidence>
<dbReference type="EMBL" id="CAJFCJ010000005">
    <property type="protein sequence ID" value="CAD5114782.1"/>
    <property type="molecule type" value="Genomic_DNA"/>
</dbReference>
<name>A0A7I8VFL9_9ANNE</name>
<dbReference type="SUPFAM" id="SSF57667">
    <property type="entry name" value="beta-beta-alpha zinc fingers"/>
    <property type="match status" value="3"/>
</dbReference>
<evidence type="ECO:0000256" key="4">
    <source>
        <dbReference type="ARBA" id="ARBA00022771"/>
    </source>
</evidence>
<dbReference type="GO" id="GO:0005634">
    <property type="term" value="C:nucleus"/>
    <property type="evidence" value="ECO:0007669"/>
    <property type="project" value="UniProtKB-SubCell"/>
</dbReference>
<evidence type="ECO:0000256" key="9">
    <source>
        <dbReference type="ARBA" id="ARBA00023242"/>
    </source>
</evidence>
<evidence type="ECO:0000256" key="10">
    <source>
        <dbReference type="PROSITE-ProRule" id="PRU00042"/>
    </source>
</evidence>
<dbReference type="PANTHER" id="PTHR24406">
    <property type="entry name" value="TRANSCRIPTIONAL REPRESSOR CTCFL-RELATED"/>
    <property type="match status" value="1"/>
</dbReference>
<dbReference type="Proteomes" id="UP000549394">
    <property type="component" value="Unassembled WGS sequence"/>
</dbReference>
<dbReference type="PROSITE" id="PS00028">
    <property type="entry name" value="ZINC_FINGER_C2H2_1"/>
    <property type="match status" value="5"/>
</dbReference>
<evidence type="ECO:0000256" key="3">
    <source>
        <dbReference type="ARBA" id="ARBA00022737"/>
    </source>
</evidence>
<evidence type="ECO:0000256" key="6">
    <source>
        <dbReference type="ARBA" id="ARBA00023015"/>
    </source>
</evidence>
<dbReference type="FunFam" id="3.30.160.60:FF:000646">
    <property type="entry name" value="Myeloid zinc finger 1"/>
    <property type="match status" value="1"/>
</dbReference>
<organism evidence="13 14">
    <name type="scientific">Dimorphilus gyrociliatus</name>
    <dbReference type="NCBI Taxonomy" id="2664684"/>
    <lineage>
        <taxon>Eukaryota</taxon>
        <taxon>Metazoa</taxon>
        <taxon>Spiralia</taxon>
        <taxon>Lophotrochozoa</taxon>
        <taxon>Annelida</taxon>
        <taxon>Polychaeta</taxon>
        <taxon>Polychaeta incertae sedis</taxon>
        <taxon>Dinophilidae</taxon>
        <taxon>Dimorphilus</taxon>
    </lineage>
</organism>
<accession>A0A7I8VFL9</accession>
<evidence type="ECO:0000313" key="13">
    <source>
        <dbReference type="EMBL" id="CAD5114782.1"/>
    </source>
</evidence>
<dbReference type="PROSITE" id="PS50157">
    <property type="entry name" value="ZINC_FINGER_C2H2_2"/>
    <property type="match status" value="4"/>
</dbReference>
<feature type="domain" description="C2H2-type" evidence="12">
    <location>
        <begin position="65"/>
        <end position="93"/>
    </location>
</feature>
<comment type="subcellular location">
    <subcellularLocation>
        <location evidence="1">Nucleus</location>
    </subcellularLocation>
</comment>
<dbReference type="AlphaFoldDB" id="A0A7I8VFL9"/>
<gene>
    <name evidence="13" type="ORF">DGYR_LOCUS3602</name>
</gene>
<evidence type="ECO:0000256" key="1">
    <source>
        <dbReference type="ARBA" id="ARBA00004123"/>
    </source>
</evidence>
<dbReference type="InterPro" id="IPR050888">
    <property type="entry name" value="ZnF_C2H2-type_TF"/>
</dbReference>
<dbReference type="GO" id="GO:0008270">
    <property type="term" value="F:zinc ion binding"/>
    <property type="evidence" value="ECO:0007669"/>
    <property type="project" value="UniProtKB-KW"/>
</dbReference>
<feature type="domain" description="C2H2-type" evidence="12">
    <location>
        <begin position="94"/>
        <end position="121"/>
    </location>
</feature>
<dbReference type="InterPro" id="IPR036236">
    <property type="entry name" value="Znf_C2H2_sf"/>
</dbReference>
<reference evidence="13 14" key="1">
    <citation type="submission" date="2020-08" db="EMBL/GenBank/DDBJ databases">
        <authorList>
            <person name="Hejnol A."/>
        </authorList>
    </citation>
    <scope>NUCLEOTIDE SEQUENCE [LARGE SCALE GENOMIC DNA]</scope>
</reference>
<keyword evidence="14" id="KW-1185">Reference proteome</keyword>
<dbReference type="Gene3D" id="3.30.160.60">
    <property type="entry name" value="Classic Zinc Finger"/>
    <property type="match status" value="4"/>
</dbReference>